<dbReference type="STRING" id="1121338.CLTEP_25240"/>
<dbReference type="InterPro" id="IPR008894">
    <property type="entry name" value="QdtA_cupin_dom"/>
</dbReference>
<organism evidence="2 3">
    <name type="scientific">Clostridium tepidiprofundi DSM 19306</name>
    <dbReference type="NCBI Taxonomy" id="1121338"/>
    <lineage>
        <taxon>Bacteria</taxon>
        <taxon>Bacillati</taxon>
        <taxon>Bacillota</taxon>
        <taxon>Clostridia</taxon>
        <taxon>Eubacteriales</taxon>
        <taxon>Clostridiaceae</taxon>
        <taxon>Clostridium</taxon>
    </lineage>
</organism>
<name>A0A151ASN5_9CLOT</name>
<dbReference type="Pfam" id="PF05523">
    <property type="entry name" value="FdtA"/>
    <property type="match status" value="1"/>
</dbReference>
<proteinExistence type="predicted"/>
<dbReference type="AlphaFoldDB" id="A0A151ASN5"/>
<evidence type="ECO:0000259" key="1">
    <source>
        <dbReference type="Pfam" id="PF05523"/>
    </source>
</evidence>
<protein>
    <submittedName>
        <fullName evidence="2">TDP-4-oxo-6-deoxy-alpha-D-glucose-3, 4-oxoisomerase</fullName>
        <ecNumber evidence="2">5.3.2.3</ecNumber>
    </submittedName>
</protein>
<dbReference type="PATRIC" id="fig|1121338.3.peg.2622"/>
<feature type="domain" description="Sugar 3,4-ketoisomerase QdtA cupin" evidence="1">
    <location>
        <begin position="3"/>
        <end position="131"/>
    </location>
</feature>
<reference evidence="2 3" key="1">
    <citation type="submission" date="2016-02" db="EMBL/GenBank/DDBJ databases">
        <title>Genome sequence of Clostridium tepidiprofundi DSM 19306.</title>
        <authorList>
            <person name="Poehlein A."/>
            <person name="Daniel R."/>
        </authorList>
    </citation>
    <scope>NUCLEOTIDE SEQUENCE [LARGE SCALE GENOMIC DNA]</scope>
    <source>
        <strain evidence="2 3">DSM 19306</strain>
    </source>
</reference>
<dbReference type="SUPFAM" id="SSF51182">
    <property type="entry name" value="RmlC-like cupins"/>
    <property type="match status" value="1"/>
</dbReference>
<dbReference type="EC" id="5.3.2.3" evidence="2"/>
<dbReference type="InterPro" id="IPR014710">
    <property type="entry name" value="RmlC-like_jellyroll"/>
</dbReference>
<evidence type="ECO:0000313" key="2">
    <source>
        <dbReference type="EMBL" id="KYH30668.1"/>
    </source>
</evidence>
<accession>A0A151ASN5</accession>
<dbReference type="EMBL" id="LTBA01000059">
    <property type="protein sequence ID" value="KYH30668.1"/>
    <property type="molecule type" value="Genomic_DNA"/>
</dbReference>
<evidence type="ECO:0000313" key="3">
    <source>
        <dbReference type="Proteomes" id="UP000075531"/>
    </source>
</evidence>
<dbReference type="Proteomes" id="UP000075531">
    <property type="component" value="Unassembled WGS sequence"/>
</dbReference>
<gene>
    <name evidence="2" type="primary">fdtA</name>
    <name evidence="2" type="ORF">CLTEP_25240</name>
</gene>
<comment type="caution">
    <text evidence="2">The sequence shown here is derived from an EMBL/GenBank/DDBJ whole genome shotgun (WGS) entry which is preliminary data.</text>
</comment>
<keyword evidence="3" id="KW-1185">Reference proteome</keyword>
<dbReference type="CDD" id="cd20292">
    <property type="entry name" value="cupin_QdtA-like"/>
    <property type="match status" value="1"/>
</dbReference>
<keyword evidence="2" id="KW-0413">Isomerase</keyword>
<dbReference type="RefSeq" id="WP_066827205.1">
    <property type="nucleotide sequence ID" value="NZ_LTBA01000059.1"/>
</dbReference>
<dbReference type="Gene3D" id="2.60.120.10">
    <property type="entry name" value="Jelly Rolls"/>
    <property type="match status" value="1"/>
</dbReference>
<dbReference type="GO" id="GO:0016853">
    <property type="term" value="F:isomerase activity"/>
    <property type="evidence" value="ECO:0007669"/>
    <property type="project" value="UniProtKB-KW"/>
</dbReference>
<dbReference type="OrthoDB" id="9795513at2"/>
<dbReference type="InterPro" id="IPR011051">
    <property type="entry name" value="RmlC_Cupin_sf"/>
</dbReference>
<sequence length="135" mass="15818">MYNCSLVKFKDISSKYGNLTPIEGTYDIPYEIKRIFYIYGVPNEEVRGHHAHRKTYQTLICVHGSVKVKVKIPDEEEIFVLDSPDKGLMIGPMVWGEQFDYSEDAVLLVLTSDYFDENDYIRNYDIYLEEAKKIF</sequence>